<dbReference type="EMBL" id="FRAN01000002">
    <property type="protein sequence ID" value="SHK45948.1"/>
    <property type="molecule type" value="Genomic_DNA"/>
</dbReference>
<dbReference type="Proteomes" id="UP000003751">
    <property type="component" value="Unassembled WGS sequence"/>
</dbReference>
<evidence type="ECO:0000313" key="1">
    <source>
        <dbReference type="EMBL" id="EFW93138.1"/>
    </source>
</evidence>
<reference evidence="2" key="2">
    <citation type="submission" date="2016-11" db="EMBL/GenBank/DDBJ databases">
        <authorList>
            <person name="Jaros S."/>
            <person name="Januszkiewicz K."/>
            <person name="Wedrychowicz H."/>
        </authorList>
    </citation>
    <scope>NUCLEOTIDE SEQUENCE [LARGE SCALE GENOMIC DNA]</scope>
    <source>
        <strain evidence="2">DX253</strain>
    </source>
</reference>
<dbReference type="eggNOG" id="arCOG01377">
    <property type="taxonomic scope" value="Archaea"/>
</dbReference>
<dbReference type="InterPro" id="IPR002591">
    <property type="entry name" value="Phosphodiest/P_Trfase"/>
</dbReference>
<dbReference type="PATRIC" id="fig|797209.4.peg.934"/>
<evidence type="ECO:0000313" key="4">
    <source>
        <dbReference type="Proteomes" id="UP000184203"/>
    </source>
</evidence>
<reference evidence="4" key="3">
    <citation type="submission" date="2016-11" db="EMBL/GenBank/DDBJ databases">
        <authorList>
            <person name="Varghese N."/>
            <person name="Submissions S."/>
        </authorList>
    </citation>
    <scope>NUCLEOTIDE SEQUENCE [LARGE SCALE GENOMIC DNA]</scope>
    <source>
        <strain evidence="4">DX253</strain>
    </source>
</reference>
<dbReference type="AlphaFoldDB" id="E7QQ74"/>
<sequence length="537" mass="59425">MDCQMQTLLIGIDAGCRSVLEPLFEEDALPHLASIFDEGSSGPLESQLPPWTPSAWPSLYTGVNPGKHGVFGFLHFDGYDWDVINASRVREYTLWELLDQHGLSSVVVNAPVTHPPREIDGAILPGYTAPENPTCHPEGLLDDVRDEIGGYRVYPPRNLPDDESVEWYRRLTRMRGDAFRYLTDRFDPDFGFVQFQSTDTLFHEHPGDDEIVRAVYEAVDEQVGKILDACDPETVVVASDHGIGEYSGYEFRVNDFLREEGYVETARGGEGMPSWSTIAGNQLQQGEESSAREQGVAERGLALAAKVGITSQRIGAVLERAGLDAFVAERVPEDFIRAATEQVDFPNSVAYMRDRIECGVRLNVEGRDPNGVVSPDQYESIRAEIIEKLRGVRTPDGDPVFETVAPREEFFTGPYSEDAVDIACVPNEYDQFLSAQLRGQQFGKPREPWNHKRNGIFAAAGEGVDPDANLAGSHLFDVAPTILATFDIPASDRMDGRVLPVVESAGEQSYPAFDAGETVETDDERVETRLADLGYLE</sequence>
<evidence type="ECO:0000313" key="3">
    <source>
        <dbReference type="Proteomes" id="UP000003751"/>
    </source>
</evidence>
<organism evidence="1 3">
    <name type="scientific">Haladaptatus paucihalophilus DX253</name>
    <dbReference type="NCBI Taxonomy" id="797209"/>
    <lineage>
        <taxon>Archaea</taxon>
        <taxon>Methanobacteriati</taxon>
        <taxon>Methanobacteriota</taxon>
        <taxon>Stenosarchaea group</taxon>
        <taxon>Halobacteria</taxon>
        <taxon>Halobacteriales</taxon>
        <taxon>Haladaptataceae</taxon>
        <taxon>Haladaptatus</taxon>
    </lineage>
</organism>
<proteinExistence type="predicted"/>
<gene>
    <name evidence="2" type="ORF">SAMN05444342_1328</name>
    <name evidence="1" type="ORF">ZOD2009_04722</name>
</gene>
<dbReference type="InterPro" id="IPR017850">
    <property type="entry name" value="Alkaline_phosphatase_core_sf"/>
</dbReference>
<reference evidence="1 3" key="1">
    <citation type="journal article" date="2014" name="ISME J.">
        <title>Trehalose/2-sulfotrehalose biosynthesis and glycine-betaine uptake are widely spread mechanisms for osmoadaptation in the Halobacteriales.</title>
        <authorList>
            <person name="Youssef N.H."/>
            <person name="Savage-Ashlock K.N."/>
            <person name="McCully A.L."/>
            <person name="Luedtke B."/>
            <person name="Shaw E.I."/>
            <person name="Hoff W.D."/>
            <person name="Elshahed M.S."/>
        </authorList>
    </citation>
    <scope>NUCLEOTIDE SEQUENCE [LARGE SCALE GENOMIC DNA]</scope>
    <source>
        <strain evidence="1 3">DX253</strain>
    </source>
</reference>
<keyword evidence="4" id="KW-1185">Reference proteome</keyword>
<dbReference type="Pfam" id="PF01663">
    <property type="entry name" value="Phosphodiest"/>
    <property type="match status" value="1"/>
</dbReference>
<dbReference type="Gene3D" id="3.40.720.10">
    <property type="entry name" value="Alkaline Phosphatase, subunit A"/>
    <property type="match status" value="2"/>
</dbReference>
<evidence type="ECO:0000313" key="2">
    <source>
        <dbReference type="EMBL" id="SHK45948.1"/>
    </source>
</evidence>
<dbReference type="SUPFAM" id="SSF53649">
    <property type="entry name" value="Alkaline phosphatase-like"/>
    <property type="match status" value="1"/>
</dbReference>
<dbReference type="EMBL" id="AEMG01000004">
    <property type="protein sequence ID" value="EFW93138.1"/>
    <property type="molecule type" value="Genomic_DNA"/>
</dbReference>
<dbReference type="Proteomes" id="UP000184203">
    <property type="component" value="Unassembled WGS sequence"/>
</dbReference>
<accession>E7QQ74</accession>
<dbReference type="RefSeq" id="WP_007977538.1">
    <property type="nucleotide sequence ID" value="NZ_AEMG01000004.1"/>
</dbReference>
<name>E7QQ74_HALPU</name>
<dbReference type="STRING" id="797209.GCA_000376445_01059"/>
<protein>
    <submittedName>
        <fullName evidence="2">Type I phosphodiesterase / nucleotide pyrophosphatase</fullName>
    </submittedName>
    <submittedName>
        <fullName evidence="1">Type I phosphodiesterase/nucleotide pyrophosphatase</fullName>
    </submittedName>
</protein>